<dbReference type="Gene3D" id="1.10.10.10">
    <property type="entry name" value="Winged helix-like DNA-binding domain superfamily/Winged helix DNA-binding domain"/>
    <property type="match status" value="1"/>
</dbReference>
<feature type="transmembrane region" description="Helical" evidence="2">
    <location>
        <begin position="362"/>
        <end position="388"/>
    </location>
</feature>
<protein>
    <recommendedName>
        <fullName evidence="3">Transcription regulator PadR N-terminal domain-containing protein</fullName>
    </recommendedName>
</protein>
<accession>A0ABQ3UP74</accession>
<dbReference type="InterPro" id="IPR005149">
    <property type="entry name" value="Tscrpt_reg_PadR_N"/>
</dbReference>
<evidence type="ECO:0000256" key="1">
    <source>
        <dbReference type="SAM" id="MobiDB-lite"/>
    </source>
</evidence>
<dbReference type="RefSeq" id="WP_201371232.1">
    <property type="nucleotide sequence ID" value="NZ_BNJG01000001.1"/>
</dbReference>
<dbReference type="InterPro" id="IPR036388">
    <property type="entry name" value="WH-like_DNA-bd_sf"/>
</dbReference>
<name>A0ABQ3UP74_9CHLR</name>
<proteinExistence type="predicted"/>
<dbReference type="InterPro" id="IPR036390">
    <property type="entry name" value="WH_DNA-bd_sf"/>
</dbReference>
<evidence type="ECO:0000313" key="4">
    <source>
        <dbReference type="EMBL" id="GHO54536.1"/>
    </source>
</evidence>
<feature type="region of interest" description="Disordered" evidence="1">
    <location>
        <begin position="518"/>
        <end position="537"/>
    </location>
</feature>
<evidence type="ECO:0000259" key="3">
    <source>
        <dbReference type="Pfam" id="PF03551"/>
    </source>
</evidence>
<evidence type="ECO:0000313" key="5">
    <source>
        <dbReference type="Proteomes" id="UP000654345"/>
    </source>
</evidence>
<reference evidence="4 5" key="1">
    <citation type="journal article" date="2021" name="Int. J. Syst. Evol. Microbiol.">
        <title>Reticulibacter mediterranei gen. nov., sp. nov., within the new family Reticulibacteraceae fam. nov., and Ktedonospora formicarum gen. nov., sp. nov., Ktedonobacter robiniae sp. nov., Dictyobacter formicarum sp. nov. and Dictyobacter arantiisoli sp. nov., belonging to the class Ktedonobacteria.</title>
        <authorList>
            <person name="Yabe S."/>
            <person name="Zheng Y."/>
            <person name="Wang C.M."/>
            <person name="Sakai Y."/>
            <person name="Abe K."/>
            <person name="Yokota A."/>
            <person name="Donadio S."/>
            <person name="Cavaletti L."/>
            <person name="Monciardini P."/>
        </authorList>
    </citation>
    <scope>NUCLEOTIDE SEQUENCE [LARGE SCALE GENOMIC DNA]</scope>
    <source>
        <strain evidence="4 5">SOSP1-30</strain>
    </source>
</reference>
<feature type="domain" description="Transcription regulator PadR N-terminal" evidence="3">
    <location>
        <begin position="19"/>
        <end position="86"/>
    </location>
</feature>
<feature type="transmembrane region" description="Helical" evidence="2">
    <location>
        <begin position="400"/>
        <end position="423"/>
    </location>
</feature>
<keyword evidence="2" id="KW-0812">Transmembrane</keyword>
<dbReference type="Pfam" id="PF03551">
    <property type="entry name" value="PadR"/>
    <property type="match status" value="1"/>
</dbReference>
<dbReference type="Proteomes" id="UP000654345">
    <property type="component" value="Unassembled WGS sequence"/>
</dbReference>
<feature type="transmembrane region" description="Helical" evidence="2">
    <location>
        <begin position="183"/>
        <end position="201"/>
    </location>
</feature>
<feature type="transmembrane region" description="Helical" evidence="2">
    <location>
        <begin position="253"/>
        <end position="275"/>
    </location>
</feature>
<feature type="transmembrane region" description="Helical" evidence="2">
    <location>
        <begin position="287"/>
        <end position="308"/>
    </location>
</feature>
<feature type="transmembrane region" description="Helical" evidence="2">
    <location>
        <begin position="435"/>
        <end position="459"/>
    </location>
</feature>
<dbReference type="EMBL" id="BNJG01000001">
    <property type="protein sequence ID" value="GHO54536.1"/>
    <property type="molecule type" value="Genomic_DNA"/>
</dbReference>
<gene>
    <name evidence="4" type="ORF">KSB_30110</name>
</gene>
<feature type="transmembrane region" description="Helical" evidence="2">
    <location>
        <begin position="328"/>
        <end position="350"/>
    </location>
</feature>
<keyword evidence="5" id="KW-1185">Reference proteome</keyword>
<feature type="transmembrane region" description="Helical" evidence="2">
    <location>
        <begin position="486"/>
        <end position="509"/>
    </location>
</feature>
<sequence length="537" mass="60588">MMSQQARLPIGYVQLASHILSCLEDAPKHTLDLLAELEQETIALPEPGTFYRILASLEHQGWIEPLAPEQHLRPYALTPAGEDTLRKSRRSASFYNERIDAHPHDHQRKERYMRLNRTFLRLYPRAWRERYEEEMLAVLEQHTITPLTFFDLLLGAIDAQLDPHYRSQQSAFSLQDVRLTTRAYMALLAVFTAALFIWQSLSMPYEIIIGAYTATGVPIGSDPHALNRFPLIAAFKVADPNLWSDPGFMSNNIAVYALYIEFLLLFVANIFFLTRILRSAPPARRKLLLLGTLASVLLPLLIFPLLQSSPMAVLIPTNNEPFGPIRDIFSELSTVLVLEIACSGLFLGLIKGWQTIRARQKGLLAMVAAVVLLPALSFFLICFFQNSAAWVGSIYSPLQIFLYSFGACLLPFLGFGALLLAIETDEQQKPFLRRVFRYASVVTITLIISLSATVVWNIYTWAHMYNTPLGALFFKVMPQAQFFGSYGPLLFVSLSIFTLILLGGISAMLKRGYRALSSPTSDNQQEQPPMIEQSQQF</sequence>
<keyword evidence="2" id="KW-0472">Membrane</keyword>
<evidence type="ECO:0000256" key="2">
    <source>
        <dbReference type="SAM" id="Phobius"/>
    </source>
</evidence>
<organism evidence="4 5">
    <name type="scientific">Ktedonobacter robiniae</name>
    <dbReference type="NCBI Taxonomy" id="2778365"/>
    <lineage>
        <taxon>Bacteria</taxon>
        <taxon>Bacillati</taxon>
        <taxon>Chloroflexota</taxon>
        <taxon>Ktedonobacteria</taxon>
        <taxon>Ktedonobacterales</taxon>
        <taxon>Ktedonobacteraceae</taxon>
        <taxon>Ktedonobacter</taxon>
    </lineage>
</organism>
<keyword evidence="2" id="KW-1133">Transmembrane helix</keyword>
<dbReference type="SUPFAM" id="SSF46785">
    <property type="entry name" value="Winged helix' DNA-binding domain"/>
    <property type="match status" value="1"/>
</dbReference>
<comment type="caution">
    <text evidence="4">The sequence shown here is derived from an EMBL/GenBank/DDBJ whole genome shotgun (WGS) entry which is preliminary data.</text>
</comment>